<organism evidence="2 3">
    <name type="scientific">Ananas comosus</name>
    <name type="common">Pineapple</name>
    <name type="synonym">Ananas ananas</name>
    <dbReference type="NCBI Taxonomy" id="4615"/>
    <lineage>
        <taxon>Eukaryota</taxon>
        <taxon>Viridiplantae</taxon>
        <taxon>Streptophyta</taxon>
        <taxon>Embryophyta</taxon>
        <taxon>Tracheophyta</taxon>
        <taxon>Spermatophyta</taxon>
        <taxon>Magnoliopsida</taxon>
        <taxon>Liliopsida</taxon>
        <taxon>Poales</taxon>
        <taxon>Bromeliaceae</taxon>
        <taxon>Bromelioideae</taxon>
        <taxon>Ananas</taxon>
    </lineage>
</organism>
<dbReference type="Proteomes" id="UP000092600">
    <property type="component" value="Unassembled WGS sequence"/>
</dbReference>
<dbReference type="InterPro" id="IPR036291">
    <property type="entry name" value="NAD(P)-bd_dom_sf"/>
</dbReference>
<dbReference type="AlphaFoldDB" id="A0A199VMS4"/>
<dbReference type="Pfam" id="PF01370">
    <property type="entry name" value="Epimerase"/>
    <property type="match status" value="1"/>
</dbReference>
<sequence length="91" mass="10294">MDSLGFSRKESSVPIPNLSHFVTQTINLAAICTPAEYNTHLLDTIYSNFFNAPPVVKYCSENNKRLIHFSTCEVLGRLLEAFSQRISLSER</sequence>
<feature type="domain" description="NAD-dependent epimerase/dehydratase" evidence="1">
    <location>
        <begin position="22"/>
        <end position="80"/>
    </location>
</feature>
<dbReference type="EMBL" id="LSRQ01001340">
    <property type="protein sequence ID" value="OAY78196.1"/>
    <property type="molecule type" value="Genomic_DNA"/>
</dbReference>
<evidence type="ECO:0000313" key="3">
    <source>
        <dbReference type="Proteomes" id="UP000092600"/>
    </source>
</evidence>
<proteinExistence type="predicted"/>
<evidence type="ECO:0000259" key="1">
    <source>
        <dbReference type="Pfam" id="PF01370"/>
    </source>
</evidence>
<dbReference type="InterPro" id="IPR001509">
    <property type="entry name" value="Epimerase_deHydtase"/>
</dbReference>
<dbReference type="STRING" id="4615.A0A199VMS4"/>
<protein>
    <submittedName>
        <fullName evidence="2">UDP-D-apiose/UDP-D-xylose synthase 2</fullName>
    </submittedName>
</protein>
<name>A0A199VMS4_ANACO</name>
<comment type="caution">
    <text evidence="2">The sequence shown here is derived from an EMBL/GenBank/DDBJ whole genome shotgun (WGS) entry which is preliminary data.</text>
</comment>
<dbReference type="SUPFAM" id="SSF51735">
    <property type="entry name" value="NAD(P)-binding Rossmann-fold domains"/>
    <property type="match status" value="1"/>
</dbReference>
<evidence type="ECO:0000313" key="2">
    <source>
        <dbReference type="EMBL" id="OAY78196.1"/>
    </source>
</evidence>
<accession>A0A199VMS4</accession>
<reference evidence="2 3" key="1">
    <citation type="journal article" date="2016" name="DNA Res.">
        <title>The draft genome of MD-2 pineapple using hybrid error correction of long reads.</title>
        <authorList>
            <person name="Redwan R.M."/>
            <person name="Saidin A."/>
            <person name="Kumar S.V."/>
        </authorList>
    </citation>
    <scope>NUCLEOTIDE SEQUENCE [LARGE SCALE GENOMIC DNA]</scope>
    <source>
        <strain evidence="3">cv. MD2</strain>
        <tissue evidence="2">Leaf</tissue>
    </source>
</reference>
<gene>
    <name evidence="2" type="ORF">ACMD2_27156</name>
</gene>
<dbReference type="Gene3D" id="3.40.50.720">
    <property type="entry name" value="NAD(P)-binding Rossmann-like Domain"/>
    <property type="match status" value="1"/>
</dbReference>